<proteinExistence type="predicted"/>
<protein>
    <submittedName>
        <fullName evidence="1">Uncharacterized protein</fullName>
    </submittedName>
</protein>
<sequence>MLFQNLNDQVRLQLFTLEDAIEDGFHLSPTLRCETDQGNPVQQRILWSLCQIFETCKEKKLLPFLLHNDNK</sequence>
<name>A0A974DN75_XENLA</name>
<dbReference type="EMBL" id="CM004468">
    <property type="protein sequence ID" value="OCT95048.1"/>
    <property type="molecule type" value="Genomic_DNA"/>
</dbReference>
<evidence type="ECO:0000313" key="1">
    <source>
        <dbReference type="EMBL" id="OCT95048.1"/>
    </source>
</evidence>
<dbReference type="AlphaFoldDB" id="A0A974DN75"/>
<accession>A0A974DN75</accession>
<gene>
    <name evidence="1" type="ORF">XELAEV_18012731mg</name>
</gene>
<organism evidence="1 2">
    <name type="scientific">Xenopus laevis</name>
    <name type="common">African clawed frog</name>
    <dbReference type="NCBI Taxonomy" id="8355"/>
    <lineage>
        <taxon>Eukaryota</taxon>
        <taxon>Metazoa</taxon>
        <taxon>Chordata</taxon>
        <taxon>Craniata</taxon>
        <taxon>Vertebrata</taxon>
        <taxon>Euteleostomi</taxon>
        <taxon>Amphibia</taxon>
        <taxon>Batrachia</taxon>
        <taxon>Anura</taxon>
        <taxon>Pipoidea</taxon>
        <taxon>Pipidae</taxon>
        <taxon>Xenopodinae</taxon>
        <taxon>Xenopus</taxon>
        <taxon>Xenopus</taxon>
    </lineage>
</organism>
<evidence type="ECO:0000313" key="2">
    <source>
        <dbReference type="Proteomes" id="UP000694892"/>
    </source>
</evidence>
<reference evidence="2" key="1">
    <citation type="journal article" date="2016" name="Nature">
        <title>Genome evolution in the allotetraploid frog Xenopus laevis.</title>
        <authorList>
            <person name="Session A.M."/>
            <person name="Uno Y."/>
            <person name="Kwon T."/>
            <person name="Chapman J.A."/>
            <person name="Toyoda A."/>
            <person name="Takahashi S."/>
            <person name="Fukui A."/>
            <person name="Hikosaka A."/>
            <person name="Suzuki A."/>
            <person name="Kondo M."/>
            <person name="van Heeringen S.J."/>
            <person name="Quigley I."/>
            <person name="Heinz S."/>
            <person name="Ogino H."/>
            <person name="Ochi H."/>
            <person name="Hellsten U."/>
            <person name="Lyons J.B."/>
            <person name="Simakov O."/>
            <person name="Putnam N."/>
            <person name="Stites J."/>
            <person name="Kuroki Y."/>
            <person name="Tanaka T."/>
            <person name="Michiue T."/>
            <person name="Watanabe M."/>
            <person name="Bogdanovic O."/>
            <person name="Lister R."/>
            <person name="Georgiou G."/>
            <person name="Paranjpe S.S."/>
            <person name="van Kruijsbergen I."/>
            <person name="Shu S."/>
            <person name="Carlson J."/>
            <person name="Kinoshita T."/>
            <person name="Ohta Y."/>
            <person name="Mawaribuchi S."/>
            <person name="Jenkins J."/>
            <person name="Grimwood J."/>
            <person name="Schmutz J."/>
            <person name="Mitros T."/>
            <person name="Mozaffari S.V."/>
            <person name="Suzuki Y."/>
            <person name="Haramoto Y."/>
            <person name="Yamamoto T.S."/>
            <person name="Takagi C."/>
            <person name="Heald R."/>
            <person name="Miller K."/>
            <person name="Haudenschild C."/>
            <person name="Kitzman J."/>
            <person name="Nakayama T."/>
            <person name="Izutsu Y."/>
            <person name="Robert J."/>
            <person name="Fortriede J."/>
            <person name="Burns K."/>
            <person name="Lotay V."/>
            <person name="Karimi K."/>
            <person name="Yasuoka Y."/>
            <person name="Dichmann D.S."/>
            <person name="Flajnik M.F."/>
            <person name="Houston D.W."/>
            <person name="Shendure J."/>
            <person name="DuPasquier L."/>
            <person name="Vize P.D."/>
            <person name="Zorn A.M."/>
            <person name="Ito M."/>
            <person name="Marcotte E.M."/>
            <person name="Wallingford J.B."/>
            <person name="Ito Y."/>
            <person name="Asashima M."/>
            <person name="Ueno N."/>
            <person name="Matsuda Y."/>
            <person name="Veenstra G.J."/>
            <person name="Fujiyama A."/>
            <person name="Harland R.M."/>
            <person name="Taira M."/>
            <person name="Rokhsar D.S."/>
        </authorList>
    </citation>
    <scope>NUCLEOTIDE SEQUENCE [LARGE SCALE GENOMIC DNA]</scope>
    <source>
        <strain evidence="2">J</strain>
    </source>
</reference>
<dbReference type="Proteomes" id="UP000694892">
    <property type="component" value="Chromosome 2L"/>
</dbReference>